<feature type="domain" description="ATP-grasp" evidence="2">
    <location>
        <begin position="207"/>
        <end position="449"/>
    </location>
</feature>
<organism evidence="3 4">
    <name type="scientific">Bacillus spongiae</name>
    <dbReference type="NCBI Taxonomy" id="2683610"/>
    <lineage>
        <taxon>Bacteria</taxon>
        <taxon>Bacillati</taxon>
        <taxon>Bacillota</taxon>
        <taxon>Bacilli</taxon>
        <taxon>Bacillales</taxon>
        <taxon>Bacillaceae</taxon>
        <taxon>Bacillus</taxon>
    </lineage>
</organism>
<protein>
    <submittedName>
        <fullName evidence="3">YheC/YheD family protein</fullName>
    </submittedName>
</protein>
<evidence type="ECO:0000256" key="1">
    <source>
        <dbReference type="PROSITE-ProRule" id="PRU00409"/>
    </source>
</evidence>
<proteinExistence type="predicted"/>
<keyword evidence="4" id="KW-1185">Reference proteome</keyword>
<keyword evidence="1" id="KW-0067">ATP-binding</keyword>
<reference evidence="3 4" key="1">
    <citation type="journal article" date="2018" name="J. Microbiol.">
        <title>Bacillus spongiae sp. nov., isolated from sponge of Jeju Island.</title>
        <authorList>
            <person name="Lee G.E."/>
            <person name="Im W.T."/>
            <person name="Park J.S."/>
        </authorList>
    </citation>
    <scope>NUCLEOTIDE SEQUENCE [LARGE SCALE GENOMIC DNA]</scope>
    <source>
        <strain evidence="3 4">135PIL107-10</strain>
    </source>
</reference>
<dbReference type="InterPro" id="IPR026838">
    <property type="entry name" value="YheC/D"/>
</dbReference>
<accession>A0ABU8HB01</accession>
<name>A0ABU8HB01_9BACI</name>
<dbReference type="RefSeq" id="WP_336585845.1">
    <property type="nucleotide sequence ID" value="NZ_JBBAXC010000003.1"/>
</dbReference>
<gene>
    <name evidence="3" type="ORF">WAK64_05005</name>
</gene>
<dbReference type="EMBL" id="JBBAXC010000003">
    <property type="protein sequence ID" value="MEI5906412.1"/>
    <property type="molecule type" value="Genomic_DNA"/>
</dbReference>
<sequence>MKKAYDVIIITKALPLLYYPKSVQPTSDFLTVCFGTNKLNIHCLPHPHEKEEIILSTSLANQLQIPKFINKLYCFVHEETISLGPLIGIFTSGFTANDAKPVGERTGFFQKLINTQEPHGIVPFLFGEQHINWTGEHIMGLFYIDEEWRQIKVPFPNVIYDRLPNRKSENRMQAQIIKARLQDDYLIPWYNPGFFNKLEIFERLFSDDSVESYLPETHPFLSFSQAEKMLAKYNNIFLKPKNGSLGIGIHQILYDRTKGNYFCRFRHQGENKLVKSSSLEYLYEKILQSKNPDKFLIQQGISLLRVEQSPIDFRIHVNKNEDGDWEVSAIAAKVAGSGSVTTHVHSGGEVKSLAEIFSEVDRRKYESLLKEAALKLAKSIEENTEGVVGEIGFDLGIDRQERVWMFEANSKPGRSIFHHPALKHFEYLTNKLALSYGIYLTEKAMKQHKELFL</sequence>
<comment type="caution">
    <text evidence="3">The sequence shown here is derived from an EMBL/GenBank/DDBJ whole genome shotgun (WGS) entry which is preliminary data.</text>
</comment>
<evidence type="ECO:0000313" key="3">
    <source>
        <dbReference type="EMBL" id="MEI5906412.1"/>
    </source>
</evidence>
<dbReference type="Pfam" id="PF14398">
    <property type="entry name" value="ATPgrasp_YheCD"/>
    <property type="match status" value="1"/>
</dbReference>
<dbReference type="SUPFAM" id="SSF56059">
    <property type="entry name" value="Glutathione synthetase ATP-binding domain-like"/>
    <property type="match status" value="1"/>
</dbReference>
<evidence type="ECO:0000259" key="2">
    <source>
        <dbReference type="PROSITE" id="PS50975"/>
    </source>
</evidence>
<dbReference type="PROSITE" id="PS50975">
    <property type="entry name" value="ATP_GRASP"/>
    <property type="match status" value="1"/>
</dbReference>
<dbReference type="Gene3D" id="3.30.470.20">
    <property type="entry name" value="ATP-grasp fold, B domain"/>
    <property type="match status" value="1"/>
</dbReference>
<evidence type="ECO:0000313" key="4">
    <source>
        <dbReference type="Proteomes" id="UP001312865"/>
    </source>
</evidence>
<dbReference type="Proteomes" id="UP001312865">
    <property type="component" value="Unassembled WGS sequence"/>
</dbReference>
<keyword evidence="1" id="KW-0547">Nucleotide-binding</keyword>
<dbReference type="InterPro" id="IPR011761">
    <property type="entry name" value="ATP-grasp"/>
</dbReference>